<dbReference type="InterPro" id="IPR001841">
    <property type="entry name" value="Znf_RING"/>
</dbReference>
<feature type="compositionally biased region" description="Low complexity" evidence="2">
    <location>
        <begin position="312"/>
        <end position="331"/>
    </location>
</feature>
<feature type="compositionally biased region" description="Low complexity" evidence="2">
    <location>
        <begin position="146"/>
        <end position="156"/>
    </location>
</feature>
<evidence type="ECO:0000256" key="1">
    <source>
        <dbReference type="PROSITE-ProRule" id="PRU00175"/>
    </source>
</evidence>
<dbReference type="STRING" id="3076.A0A2P6TDX9"/>
<feature type="region of interest" description="Disordered" evidence="2">
    <location>
        <begin position="428"/>
        <end position="450"/>
    </location>
</feature>
<organism evidence="4 5">
    <name type="scientific">Chlorella sorokiniana</name>
    <name type="common">Freshwater green alga</name>
    <dbReference type="NCBI Taxonomy" id="3076"/>
    <lineage>
        <taxon>Eukaryota</taxon>
        <taxon>Viridiplantae</taxon>
        <taxon>Chlorophyta</taxon>
        <taxon>core chlorophytes</taxon>
        <taxon>Trebouxiophyceae</taxon>
        <taxon>Chlorellales</taxon>
        <taxon>Chlorellaceae</taxon>
        <taxon>Chlorella clade</taxon>
        <taxon>Chlorella</taxon>
    </lineage>
</organism>
<feature type="domain" description="RING-type" evidence="3">
    <location>
        <begin position="71"/>
        <end position="113"/>
    </location>
</feature>
<feature type="region of interest" description="Disordered" evidence="2">
    <location>
        <begin position="283"/>
        <end position="361"/>
    </location>
</feature>
<feature type="compositionally biased region" description="Low complexity" evidence="2">
    <location>
        <begin position="167"/>
        <end position="188"/>
    </location>
</feature>
<evidence type="ECO:0000313" key="5">
    <source>
        <dbReference type="Proteomes" id="UP000239899"/>
    </source>
</evidence>
<dbReference type="Proteomes" id="UP000239899">
    <property type="component" value="Unassembled WGS sequence"/>
</dbReference>
<feature type="compositionally biased region" description="Pro residues" evidence="2">
    <location>
        <begin position="157"/>
        <end position="166"/>
    </location>
</feature>
<feature type="region of interest" description="Disordered" evidence="2">
    <location>
        <begin position="385"/>
        <end position="414"/>
    </location>
</feature>
<evidence type="ECO:0000256" key="2">
    <source>
        <dbReference type="SAM" id="MobiDB-lite"/>
    </source>
</evidence>
<keyword evidence="5" id="KW-1185">Reference proteome</keyword>
<sequence>MGLQQSRQAPPKLEQQQRRPVEPEPTFDGLVPRSLTARQACNARRVRRLIRAQRLAPCWRELEAEGEGEECPVCMEVYERLNSTACCHQDICTECFICVVAPGGVSSRCPYCQAHALQVYLQPQPCYPADAEATAEAVAAAAEGSTGAAAAASDPAPVEPGPPSRPPSSMAGSSSSAGGSSTTRAASTASSGLSMGSLDLDGESVPFTAFLAPAPAAAAREAVRQHQEAMRLGCAPDRAGSGCGSLVPVSISLGCDLRLLAEAAANANRAEGPAIVAMVRRAGEPSSSGSGVHGSSGSEPGSSGGSGGGGEPSSHAGAAAAAASSEQPGGEPQSQTVTAEPAAPHEELSMPAEGGPAVLQLPDGSEQLVLLRSAQQEAAEEAAAQAAALRRQQEQEAADVAALPSYQPPATREDERVRHAIAQADAALLQHQPASTSRGPSGGDWLEQLRQADAALQAAVARNDAQRFDAGGSSGTDQGASSDN</sequence>
<dbReference type="PROSITE" id="PS50089">
    <property type="entry name" value="ZF_RING_2"/>
    <property type="match status" value="1"/>
</dbReference>
<dbReference type="GO" id="GO:0008270">
    <property type="term" value="F:zinc ion binding"/>
    <property type="evidence" value="ECO:0007669"/>
    <property type="project" value="UniProtKB-KW"/>
</dbReference>
<dbReference type="EMBL" id="LHPG02000021">
    <property type="protein sequence ID" value="PRW20850.1"/>
    <property type="molecule type" value="Genomic_DNA"/>
</dbReference>
<feature type="region of interest" description="Disordered" evidence="2">
    <location>
        <begin position="463"/>
        <end position="484"/>
    </location>
</feature>
<feature type="region of interest" description="Disordered" evidence="2">
    <location>
        <begin position="146"/>
        <end position="188"/>
    </location>
</feature>
<feature type="compositionally biased region" description="Polar residues" evidence="2">
    <location>
        <begin position="475"/>
        <end position="484"/>
    </location>
</feature>
<keyword evidence="1" id="KW-0863">Zinc-finger</keyword>
<reference evidence="4 5" key="1">
    <citation type="journal article" date="2018" name="Plant J.">
        <title>Genome sequences of Chlorella sorokiniana UTEX 1602 and Micractinium conductrix SAG 241.80: implications to maltose excretion by a green alga.</title>
        <authorList>
            <person name="Arriola M.B."/>
            <person name="Velmurugan N."/>
            <person name="Zhang Y."/>
            <person name="Plunkett M.H."/>
            <person name="Hondzo H."/>
            <person name="Barney B.M."/>
        </authorList>
    </citation>
    <scope>NUCLEOTIDE SEQUENCE [LARGE SCALE GENOMIC DNA]</scope>
    <source>
        <strain evidence="5">UTEX 1602</strain>
    </source>
</reference>
<dbReference type="SUPFAM" id="SSF57850">
    <property type="entry name" value="RING/U-box"/>
    <property type="match status" value="1"/>
</dbReference>
<dbReference type="InterPro" id="IPR039301">
    <property type="entry name" value="Sip5/DA2"/>
</dbReference>
<proteinExistence type="predicted"/>
<keyword evidence="1" id="KW-0479">Metal-binding</keyword>
<feature type="compositionally biased region" description="Gly residues" evidence="2">
    <location>
        <begin position="302"/>
        <end position="311"/>
    </location>
</feature>
<evidence type="ECO:0000313" key="4">
    <source>
        <dbReference type="EMBL" id="PRW20850.1"/>
    </source>
</evidence>
<feature type="region of interest" description="Disordered" evidence="2">
    <location>
        <begin position="1"/>
        <end position="29"/>
    </location>
</feature>
<dbReference type="AlphaFoldDB" id="A0A2P6TDX9"/>
<protein>
    <submittedName>
        <fullName evidence="4">Ring u-box domain-containing</fullName>
    </submittedName>
</protein>
<feature type="compositionally biased region" description="Low complexity" evidence="2">
    <location>
        <begin position="284"/>
        <end position="301"/>
    </location>
</feature>
<gene>
    <name evidence="4" type="ORF">C2E21_8593</name>
</gene>
<dbReference type="GO" id="GO:0005737">
    <property type="term" value="C:cytoplasm"/>
    <property type="evidence" value="ECO:0007669"/>
    <property type="project" value="TreeGrafter"/>
</dbReference>
<dbReference type="OrthoDB" id="21471at2759"/>
<name>A0A2P6TDX9_CHLSO</name>
<evidence type="ECO:0000259" key="3">
    <source>
        <dbReference type="PROSITE" id="PS50089"/>
    </source>
</evidence>
<accession>A0A2P6TDX9</accession>
<dbReference type="PANTHER" id="PTHR31315">
    <property type="entry name" value="PROTEIN SIP5"/>
    <property type="match status" value="1"/>
</dbReference>
<dbReference type="PANTHER" id="PTHR31315:SF1">
    <property type="entry name" value="PROTEIN SIP5"/>
    <property type="match status" value="1"/>
</dbReference>
<comment type="caution">
    <text evidence="4">The sequence shown here is derived from an EMBL/GenBank/DDBJ whole genome shotgun (WGS) entry which is preliminary data.</text>
</comment>
<keyword evidence="1" id="KW-0862">Zinc</keyword>